<keyword evidence="2 5" id="KW-0812">Transmembrane</keyword>
<keyword evidence="3 5" id="KW-1133">Transmembrane helix</keyword>
<evidence type="ECO:0000313" key="8">
    <source>
        <dbReference type="Proteomes" id="UP001166585"/>
    </source>
</evidence>
<accession>A0ABS5R6Q5</accession>
<dbReference type="RefSeq" id="WP_213754320.1">
    <property type="nucleotide sequence ID" value="NZ_JAHCQH010000014.1"/>
</dbReference>
<gene>
    <name evidence="7" type="ORF">KIP89_05150</name>
</gene>
<name>A0ABS5R6Q5_9HYPH</name>
<feature type="domain" description="RDD" evidence="6">
    <location>
        <begin position="32"/>
        <end position="158"/>
    </location>
</feature>
<reference evidence="7" key="1">
    <citation type="submission" date="2021-05" db="EMBL/GenBank/DDBJ databases">
        <authorList>
            <person name="Sun Q."/>
            <person name="Inoue M."/>
        </authorList>
    </citation>
    <scope>NUCLEOTIDE SEQUENCE</scope>
    <source>
        <strain evidence="7">VKM B-3255</strain>
    </source>
</reference>
<dbReference type="EMBL" id="JAHCQH010000014">
    <property type="protein sequence ID" value="MBS9476489.1"/>
    <property type="molecule type" value="Genomic_DNA"/>
</dbReference>
<dbReference type="Pfam" id="PF06271">
    <property type="entry name" value="RDD"/>
    <property type="match status" value="1"/>
</dbReference>
<sequence length="177" mass="19444">MSDAPLRGGPGYDQPLPYAFDPLQEPEYFRGVLGRRMVAFLIDAVVICAPVGAAAVFIFLFGFVTLGLGWFLFGLLSPGFFIWAIVYSGLTLGGPRSATLGMRAMEIEMRQWDGTPMTSLLAVLSVVLFWVFMSVLTPLVLIVPLLNPRRRLLHDLVLGTVVTNNDERAGALRGWRG</sequence>
<keyword evidence="4 5" id="KW-0472">Membrane</keyword>
<evidence type="ECO:0000256" key="5">
    <source>
        <dbReference type="SAM" id="Phobius"/>
    </source>
</evidence>
<evidence type="ECO:0000313" key="7">
    <source>
        <dbReference type="EMBL" id="MBS9476489.1"/>
    </source>
</evidence>
<feature type="transmembrane region" description="Helical" evidence="5">
    <location>
        <begin position="120"/>
        <end position="146"/>
    </location>
</feature>
<proteinExistence type="predicted"/>
<comment type="caution">
    <text evidence="7">The sequence shown here is derived from an EMBL/GenBank/DDBJ whole genome shotgun (WGS) entry which is preliminary data.</text>
</comment>
<evidence type="ECO:0000256" key="4">
    <source>
        <dbReference type="ARBA" id="ARBA00023136"/>
    </source>
</evidence>
<protein>
    <submittedName>
        <fullName evidence="7">RDD family protein</fullName>
    </submittedName>
</protein>
<dbReference type="Proteomes" id="UP001166585">
    <property type="component" value="Unassembled WGS sequence"/>
</dbReference>
<feature type="transmembrane region" description="Helical" evidence="5">
    <location>
        <begin position="38"/>
        <end position="64"/>
    </location>
</feature>
<feature type="transmembrane region" description="Helical" evidence="5">
    <location>
        <begin position="70"/>
        <end position="93"/>
    </location>
</feature>
<dbReference type="InterPro" id="IPR010432">
    <property type="entry name" value="RDD"/>
</dbReference>
<evidence type="ECO:0000256" key="2">
    <source>
        <dbReference type="ARBA" id="ARBA00022692"/>
    </source>
</evidence>
<evidence type="ECO:0000256" key="1">
    <source>
        <dbReference type="ARBA" id="ARBA00004141"/>
    </source>
</evidence>
<comment type="subcellular location">
    <subcellularLocation>
        <location evidence="1">Membrane</location>
        <topology evidence="1">Multi-pass membrane protein</topology>
    </subcellularLocation>
</comment>
<organism evidence="7 8">
    <name type="scientific">Ancylobacter radicis</name>
    <dbReference type="NCBI Taxonomy" id="2836179"/>
    <lineage>
        <taxon>Bacteria</taxon>
        <taxon>Pseudomonadati</taxon>
        <taxon>Pseudomonadota</taxon>
        <taxon>Alphaproteobacteria</taxon>
        <taxon>Hyphomicrobiales</taxon>
        <taxon>Xanthobacteraceae</taxon>
        <taxon>Ancylobacter</taxon>
    </lineage>
</organism>
<evidence type="ECO:0000256" key="3">
    <source>
        <dbReference type="ARBA" id="ARBA00022989"/>
    </source>
</evidence>
<keyword evidence="8" id="KW-1185">Reference proteome</keyword>
<evidence type="ECO:0000259" key="6">
    <source>
        <dbReference type="Pfam" id="PF06271"/>
    </source>
</evidence>